<evidence type="ECO:0000256" key="6">
    <source>
        <dbReference type="SAM" id="Phobius"/>
    </source>
</evidence>
<evidence type="ECO:0000256" key="3">
    <source>
        <dbReference type="ARBA" id="ARBA00022692"/>
    </source>
</evidence>
<gene>
    <name evidence="7" type="ORF">FHW37_102687</name>
</gene>
<dbReference type="InterPro" id="IPR017039">
    <property type="entry name" value="Virul_fac_BrkB"/>
</dbReference>
<protein>
    <submittedName>
        <fullName evidence="7">Membrane protein</fullName>
    </submittedName>
</protein>
<dbReference type="RefSeq" id="WP_145635235.1">
    <property type="nucleotide sequence ID" value="NZ_VIWP01000002.1"/>
</dbReference>
<keyword evidence="2" id="KW-1003">Cell membrane</keyword>
<keyword evidence="5 6" id="KW-0472">Membrane</keyword>
<evidence type="ECO:0000313" key="8">
    <source>
        <dbReference type="Proteomes" id="UP000320653"/>
    </source>
</evidence>
<evidence type="ECO:0000256" key="1">
    <source>
        <dbReference type="ARBA" id="ARBA00004651"/>
    </source>
</evidence>
<feature type="transmembrane region" description="Helical" evidence="6">
    <location>
        <begin position="246"/>
        <end position="268"/>
    </location>
</feature>
<dbReference type="PIRSF" id="PIRSF035875">
    <property type="entry name" value="RNase_BN"/>
    <property type="match status" value="1"/>
</dbReference>
<dbReference type="PANTHER" id="PTHR30213:SF0">
    <property type="entry name" value="UPF0761 MEMBRANE PROTEIN YIHY"/>
    <property type="match status" value="1"/>
</dbReference>
<organism evidence="7 8">
    <name type="scientific">Neorhizobium alkalisoli</name>
    <dbReference type="NCBI Taxonomy" id="528178"/>
    <lineage>
        <taxon>Bacteria</taxon>
        <taxon>Pseudomonadati</taxon>
        <taxon>Pseudomonadota</taxon>
        <taxon>Alphaproteobacteria</taxon>
        <taxon>Hyphomicrobiales</taxon>
        <taxon>Rhizobiaceae</taxon>
        <taxon>Rhizobium/Agrobacterium group</taxon>
        <taxon>Neorhizobium</taxon>
    </lineage>
</organism>
<dbReference type="GO" id="GO:0005886">
    <property type="term" value="C:plasma membrane"/>
    <property type="evidence" value="ECO:0007669"/>
    <property type="project" value="UniProtKB-SubCell"/>
</dbReference>
<feature type="transmembrane region" description="Helical" evidence="6">
    <location>
        <begin position="215"/>
        <end position="234"/>
    </location>
</feature>
<evidence type="ECO:0000313" key="7">
    <source>
        <dbReference type="EMBL" id="TWF57047.1"/>
    </source>
</evidence>
<feature type="transmembrane region" description="Helical" evidence="6">
    <location>
        <begin position="280"/>
        <end position="302"/>
    </location>
</feature>
<sequence>MAIDHMSNAYSADLGAADIHAKDIHAKDRGREATGPEEIPARGLKDVFWRVFAALTEDRITLIAAGVTYYLLLALFPAASALVSIYGFVSDPAAIVDRISFLSTVMPADGLKIFLDQVAALASERGSTLSIGLIGGLALALWSANNGMKALFEAMNVAYAEQEKRSIIRLNLISLVFTLGALFLAIVILVAMGIVPAVLSYLWLDRWAELIIRIARWPIMMLFVAGGIMALYRFGPSREPAKLRWLTWGAGFATIFWFAASLGVSFYLSNIANYNATYGTLGALIGFMVWTWISVIIVIAGAEINAELEHQTAIDSTTGRPQPMGERGAYMADTVGEASDQA</sequence>
<keyword evidence="3 6" id="KW-0812">Transmembrane</keyword>
<dbReference type="AlphaFoldDB" id="A0A561R359"/>
<feature type="transmembrane region" description="Helical" evidence="6">
    <location>
        <begin position="69"/>
        <end position="89"/>
    </location>
</feature>
<evidence type="ECO:0000256" key="2">
    <source>
        <dbReference type="ARBA" id="ARBA00022475"/>
    </source>
</evidence>
<keyword evidence="4 6" id="KW-1133">Transmembrane helix</keyword>
<dbReference type="Pfam" id="PF03631">
    <property type="entry name" value="Virul_fac_BrkB"/>
    <property type="match status" value="1"/>
</dbReference>
<dbReference type="EMBL" id="VIWP01000002">
    <property type="protein sequence ID" value="TWF57047.1"/>
    <property type="molecule type" value="Genomic_DNA"/>
</dbReference>
<evidence type="ECO:0000256" key="5">
    <source>
        <dbReference type="ARBA" id="ARBA00023136"/>
    </source>
</evidence>
<proteinExistence type="predicted"/>
<name>A0A561R359_9HYPH</name>
<dbReference type="NCBIfam" id="TIGR00765">
    <property type="entry name" value="yihY_not_rbn"/>
    <property type="match status" value="1"/>
</dbReference>
<comment type="caution">
    <text evidence="7">The sequence shown here is derived from an EMBL/GenBank/DDBJ whole genome shotgun (WGS) entry which is preliminary data.</text>
</comment>
<dbReference type="PANTHER" id="PTHR30213">
    <property type="entry name" value="INNER MEMBRANE PROTEIN YHJD"/>
    <property type="match status" value="1"/>
</dbReference>
<feature type="transmembrane region" description="Helical" evidence="6">
    <location>
        <begin position="172"/>
        <end position="203"/>
    </location>
</feature>
<reference evidence="7 8" key="1">
    <citation type="submission" date="2019-06" db="EMBL/GenBank/DDBJ databases">
        <title>Sorghum-associated microbial communities from plants grown in Nebraska, USA.</title>
        <authorList>
            <person name="Schachtman D."/>
        </authorList>
    </citation>
    <scope>NUCLEOTIDE SEQUENCE [LARGE SCALE GENOMIC DNA]</scope>
    <source>
        <strain evidence="7 8">1225</strain>
    </source>
</reference>
<keyword evidence="8" id="KW-1185">Reference proteome</keyword>
<dbReference type="Proteomes" id="UP000320653">
    <property type="component" value="Unassembled WGS sequence"/>
</dbReference>
<feature type="transmembrane region" description="Helical" evidence="6">
    <location>
        <begin position="131"/>
        <end position="152"/>
    </location>
</feature>
<comment type="subcellular location">
    <subcellularLocation>
        <location evidence="1">Cell membrane</location>
        <topology evidence="1">Multi-pass membrane protein</topology>
    </subcellularLocation>
</comment>
<accession>A0A561R359</accession>
<dbReference type="OrthoDB" id="9781030at2"/>
<evidence type="ECO:0000256" key="4">
    <source>
        <dbReference type="ARBA" id="ARBA00022989"/>
    </source>
</evidence>